<gene>
    <name evidence="6" type="ORF">J2S73_003572</name>
</gene>
<evidence type="ECO:0000313" key="6">
    <source>
        <dbReference type="EMBL" id="MDQ0317095.1"/>
    </source>
</evidence>
<accession>A0AAE3VSN8</accession>
<dbReference type="SUPFAM" id="SSF69593">
    <property type="entry name" value="Glycerol-3-phosphate (1)-acyltransferase"/>
    <property type="match status" value="1"/>
</dbReference>
<dbReference type="InterPro" id="IPR002123">
    <property type="entry name" value="Plipid/glycerol_acylTrfase"/>
</dbReference>
<organism evidence="6 7">
    <name type="scientific">Amorphus orientalis</name>
    <dbReference type="NCBI Taxonomy" id="649198"/>
    <lineage>
        <taxon>Bacteria</taxon>
        <taxon>Pseudomonadati</taxon>
        <taxon>Pseudomonadota</taxon>
        <taxon>Alphaproteobacteria</taxon>
        <taxon>Hyphomicrobiales</taxon>
        <taxon>Amorphaceae</taxon>
        <taxon>Amorphus</taxon>
    </lineage>
</organism>
<keyword evidence="7" id="KW-1185">Reference proteome</keyword>
<dbReference type="Pfam" id="PF01553">
    <property type="entry name" value="Acyltransferase"/>
    <property type="match status" value="1"/>
</dbReference>
<evidence type="ECO:0000256" key="2">
    <source>
        <dbReference type="ARBA" id="ARBA00022679"/>
    </source>
</evidence>
<dbReference type="Proteomes" id="UP001229244">
    <property type="component" value="Unassembled WGS sequence"/>
</dbReference>
<proteinExistence type="predicted"/>
<comment type="pathway">
    <text evidence="1">Lipid metabolism.</text>
</comment>
<dbReference type="RefSeq" id="WP_306886991.1">
    <property type="nucleotide sequence ID" value="NZ_JAUSUL010000004.1"/>
</dbReference>
<dbReference type="AlphaFoldDB" id="A0AAE3VSN8"/>
<keyword evidence="4" id="KW-1133">Transmembrane helix</keyword>
<dbReference type="GO" id="GO:0003841">
    <property type="term" value="F:1-acylglycerol-3-phosphate O-acyltransferase activity"/>
    <property type="evidence" value="ECO:0007669"/>
    <property type="project" value="UniProtKB-EC"/>
</dbReference>
<protein>
    <submittedName>
        <fullName evidence="6">1-acyl-sn-glycerol-3-phosphate acyltransferase</fullName>
        <ecNumber evidence="6">2.3.1.51</ecNumber>
    </submittedName>
</protein>
<sequence>MLRIRSIVFLVAFFLNVAIVCIVSLPLFVLPRKAGIRPMQIWARINLFLLRVICGVKMEIRGRENIPTDGALIASKHQAAWETFALMPILPDPAFILKKELFLLPLFGWYARKFDMIGVDRSAGSKALSEISEKGQAAIDQGRQVIIFPEGTRTRPGAEPAYKNGIAHLYHRLERPVVPVALNSGLFWVRGSILRRPGTIVVEFKPAIPPGLPLKTFRNRLVDEIETSSDRLYREGLAELGMTPPGGADREAASA</sequence>
<keyword evidence="4" id="KW-0472">Membrane</keyword>
<dbReference type="GO" id="GO:0006654">
    <property type="term" value="P:phosphatidic acid biosynthetic process"/>
    <property type="evidence" value="ECO:0007669"/>
    <property type="project" value="TreeGrafter"/>
</dbReference>
<dbReference type="EC" id="2.3.1.51" evidence="6"/>
<evidence type="ECO:0000256" key="4">
    <source>
        <dbReference type="SAM" id="Phobius"/>
    </source>
</evidence>
<dbReference type="SMART" id="SM00563">
    <property type="entry name" value="PlsC"/>
    <property type="match status" value="1"/>
</dbReference>
<evidence type="ECO:0000256" key="1">
    <source>
        <dbReference type="ARBA" id="ARBA00005189"/>
    </source>
</evidence>
<comment type="caution">
    <text evidence="6">The sequence shown here is derived from an EMBL/GenBank/DDBJ whole genome shotgun (WGS) entry which is preliminary data.</text>
</comment>
<evidence type="ECO:0000313" key="7">
    <source>
        <dbReference type="Proteomes" id="UP001229244"/>
    </source>
</evidence>
<feature type="transmembrane region" description="Helical" evidence="4">
    <location>
        <begin position="7"/>
        <end position="29"/>
    </location>
</feature>
<name>A0AAE3VSN8_9HYPH</name>
<dbReference type="EMBL" id="JAUSUL010000004">
    <property type="protein sequence ID" value="MDQ0317095.1"/>
    <property type="molecule type" value="Genomic_DNA"/>
</dbReference>
<evidence type="ECO:0000259" key="5">
    <source>
        <dbReference type="SMART" id="SM00563"/>
    </source>
</evidence>
<keyword evidence="3 6" id="KW-0012">Acyltransferase</keyword>
<dbReference type="CDD" id="cd07989">
    <property type="entry name" value="LPLAT_AGPAT-like"/>
    <property type="match status" value="1"/>
</dbReference>
<feature type="domain" description="Phospholipid/glycerol acyltransferase" evidence="5">
    <location>
        <begin position="71"/>
        <end position="185"/>
    </location>
</feature>
<dbReference type="PANTHER" id="PTHR10434:SF40">
    <property type="entry name" value="1-ACYL-SN-GLYCEROL-3-PHOSPHATE ACYLTRANSFERASE"/>
    <property type="match status" value="1"/>
</dbReference>
<evidence type="ECO:0000256" key="3">
    <source>
        <dbReference type="ARBA" id="ARBA00023315"/>
    </source>
</evidence>
<dbReference type="PANTHER" id="PTHR10434">
    <property type="entry name" value="1-ACYL-SN-GLYCEROL-3-PHOSPHATE ACYLTRANSFERASE"/>
    <property type="match status" value="1"/>
</dbReference>
<keyword evidence="2 6" id="KW-0808">Transferase</keyword>
<reference evidence="6" key="1">
    <citation type="submission" date="2023-07" db="EMBL/GenBank/DDBJ databases">
        <title>Genomic Encyclopedia of Type Strains, Phase IV (KMG-IV): sequencing the most valuable type-strain genomes for metagenomic binning, comparative biology and taxonomic classification.</title>
        <authorList>
            <person name="Goeker M."/>
        </authorList>
    </citation>
    <scope>NUCLEOTIDE SEQUENCE</scope>
    <source>
        <strain evidence="6">DSM 21202</strain>
    </source>
</reference>
<keyword evidence="4" id="KW-0812">Transmembrane</keyword>